<dbReference type="InterPro" id="IPR001406">
    <property type="entry name" value="PsdUridine_synth_TruA"/>
</dbReference>
<evidence type="ECO:0000259" key="5">
    <source>
        <dbReference type="Pfam" id="PF01416"/>
    </source>
</evidence>
<feature type="region of interest" description="Disordered" evidence="4">
    <location>
        <begin position="82"/>
        <end position="138"/>
    </location>
</feature>
<dbReference type="InterPro" id="IPR020103">
    <property type="entry name" value="PsdUridine_synth_cat_dom_sf"/>
</dbReference>
<dbReference type="NCBIfam" id="TIGR00071">
    <property type="entry name" value="hisT_truA"/>
    <property type="match status" value="1"/>
</dbReference>
<dbReference type="PANTHER" id="PTHR11142:SF5">
    <property type="entry name" value="TRNA PSEUDOURIDINE(38_39) SYNTHASE"/>
    <property type="match status" value="1"/>
</dbReference>
<accession>A0AA40DIA6</accession>
<organism evidence="6 7">
    <name type="scientific">Cercophora samala</name>
    <dbReference type="NCBI Taxonomy" id="330535"/>
    <lineage>
        <taxon>Eukaryota</taxon>
        <taxon>Fungi</taxon>
        <taxon>Dikarya</taxon>
        <taxon>Ascomycota</taxon>
        <taxon>Pezizomycotina</taxon>
        <taxon>Sordariomycetes</taxon>
        <taxon>Sordariomycetidae</taxon>
        <taxon>Sordariales</taxon>
        <taxon>Lasiosphaeriaceae</taxon>
        <taxon>Cercophora</taxon>
    </lineage>
</organism>
<evidence type="ECO:0000256" key="3">
    <source>
        <dbReference type="ARBA" id="ARBA00023235"/>
    </source>
</evidence>
<evidence type="ECO:0000313" key="7">
    <source>
        <dbReference type="Proteomes" id="UP001174997"/>
    </source>
</evidence>
<dbReference type="GO" id="GO:1990481">
    <property type="term" value="P:mRNA pseudouridine synthesis"/>
    <property type="evidence" value="ECO:0007669"/>
    <property type="project" value="TreeGrafter"/>
</dbReference>
<feature type="region of interest" description="Disordered" evidence="4">
    <location>
        <begin position="220"/>
        <end position="272"/>
    </location>
</feature>
<dbReference type="PANTHER" id="PTHR11142">
    <property type="entry name" value="PSEUDOURIDYLATE SYNTHASE"/>
    <property type="match status" value="1"/>
</dbReference>
<dbReference type="GO" id="GO:0005737">
    <property type="term" value="C:cytoplasm"/>
    <property type="evidence" value="ECO:0007669"/>
    <property type="project" value="TreeGrafter"/>
</dbReference>
<proteinExistence type="inferred from homology"/>
<dbReference type="InterPro" id="IPR020095">
    <property type="entry name" value="PsdUridine_synth_TruA_C"/>
</dbReference>
<feature type="compositionally biased region" description="Polar residues" evidence="4">
    <location>
        <begin position="39"/>
        <end position="56"/>
    </location>
</feature>
<reference evidence="6" key="1">
    <citation type="submission" date="2023-06" db="EMBL/GenBank/DDBJ databases">
        <title>Genome-scale phylogeny and comparative genomics of the fungal order Sordariales.</title>
        <authorList>
            <consortium name="Lawrence Berkeley National Laboratory"/>
            <person name="Hensen N."/>
            <person name="Bonometti L."/>
            <person name="Westerberg I."/>
            <person name="Brannstrom I.O."/>
            <person name="Guillou S."/>
            <person name="Cros-Aarteil S."/>
            <person name="Calhoun S."/>
            <person name="Haridas S."/>
            <person name="Kuo A."/>
            <person name="Mondo S."/>
            <person name="Pangilinan J."/>
            <person name="Riley R."/>
            <person name="Labutti K."/>
            <person name="Andreopoulos B."/>
            <person name="Lipzen A."/>
            <person name="Chen C."/>
            <person name="Yanf M."/>
            <person name="Daum C."/>
            <person name="Ng V."/>
            <person name="Clum A."/>
            <person name="Steindorff A."/>
            <person name="Ohm R."/>
            <person name="Martin F."/>
            <person name="Silar P."/>
            <person name="Natvig D."/>
            <person name="Lalanne C."/>
            <person name="Gautier V."/>
            <person name="Ament-Velasquez S.L."/>
            <person name="Kruys A."/>
            <person name="Hutchinson M.I."/>
            <person name="Powell A.J."/>
            <person name="Barry K."/>
            <person name="Miller A.N."/>
            <person name="Grigoriev I.V."/>
            <person name="Debuchy R."/>
            <person name="Gladieux P."/>
            <person name="Thoren M.H."/>
            <person name="Johannesson H."/>
        </authorList>
    </citation>
    <scope>NUCLEOTIDE SEQUENCE</scope>
    <source>
        <strain evidence="6">CBS 307.81</strain>
    </source>
</reference>
<dbReference type="AlphaFoldDB" id="A0AA40DIA6"/>
<dbReference type="HAMAP" id="MF_00171">
    <property type="entry name" value="TruA"/>
    <property type="match status" value="1"/>
</dbReference>
<sequence length="656" mass="74212">MNSFQALRRIIHGTAQAHKRSVTFGIPTVTRPFFPSHFATHSRTESSTLESSPRQNTEPKKTMDYQDWTKERLLERVRELEAQLKTQSQSQSQPSQPTTATPPVVASQLLPTAATSTTAEEAGEPPKKKQKKKSTGIDPSRYTTRLIALKLSYLGKNYGGFEHSGYSSVPSIEEELWKALVKGCLITPADPSKIDFSPFEYSKCGRTDRGVSAFGQVISIRVRSNRPPPPKPEQPEEDVVMGGSPEQEQQQPTTTGKDGKKQQQKQQKPKKEWEDIVDEINYPKVLNRLLPPDIKVLAWAPTLPEGFSARFSCYERQYRYFFTNPSMAPTLLAPGEKPGRLDIAAMKKAAKYFEGLHDFRNFCKVDGGKQISNFQRRIFECDIEEVKEQDLGGVNWWGGEDKGKVYYFHVRGSAFLWHQIRHMVAIIFNVGQGLEQPEVVRELLDVERNGRKPGYIMAEEVPLVLWDCVFPKRPEIVTGDGEKKVLSESEDERAFMHDPDFKGEIKFKDDGVDWVWLGEDQPGNLMGSNGLVDQLWEYWHERKMDELLSGLLLQQVATRADLTKKLGKEEPLPKKNGKENLQRVYKGGNVTRSSGVYVPVMKKELMPTPVEINHKWAQSKGFKDSEDMANTKNWRSVIKANKAAEKAAAAAGDKPE</sequence>
<evidence type="ECO:0000256" key="1">
    <source>
        <dbReference type="ARBA" id="ARBA00009375"/>
    </source>
</evidence>
<dbReference type="GO" id="GO:0005634">
    <property type="term" value="C:nucleus"/>
    <property type="evidence" value="ECO:0007669"/>
    <property type="project" value="TreeGrafter"/>
</dbReference>
<protein>
    <submittedName>
        <fullName evidence="6">Pseudouridine synthase</fullName>
    </submittedName>
</protein>
<feature type="domain" description="Pseudouridine synthase I TruA alpha/beta" evidence="5">
    <location>
        <begin position="349"/>
        <end position="471"/>
    </location>
</feature>
<dbReference type="SUPFAM" id="SSF55120">
    <property type="entry name" value="Pseudouridine synthase"/>
    <property type="match status" value="1"/>
</dbReference>
<dbReference type="EMBL" id="JAULSY010000001">
    <property type="protein sequence ID" value="KAK0674646.1"/>
    <property type="molecule type" value="Genomic_DNA"/>
</dbReference>
<feature type="compositionally biased region" description="Low complexity" evidence="4">
    <location>
        <begin position="86"/>
        <end position="120"/>
    </location>
</feature>
<dbReference type="GO" id="GO:0003723">
    <property type="term" value="F:RNA binding"/>
    <property type="evidence" value="ECO:0007669"/>
    <property type="project" value="InterPro"/>
</dbReference>
<dbReference type="Gene3D" id="3.30.70.660">
    <property type="entry name" value="Pseudouridine synthase I, catalytic domain, C-terminal subdomain"/>
    <property type="match status" value="1"/>
</dbReference>
<feature type="region of interest" description="Disordered" evidence="4">
    <location>
        <begin position="35"/>
        <end position="67"/>
    </location>
</feature>
<feature type="compositionally biased region" description="Low complexity" evidence="4">
    <location>
        <begin position="245"/>
        <end position="256"/>
    </location>
</feature>
<comment type="caution">
    <text evidence="6">The sequence shown here is derived from an EMBL/GenBank/DDBJ whole genome shotgun (WGS) entry which is preliminary data.</text>
</comment>
<gene>
    <name evidence="6" type="ORF">QBC41DRAFT_342089</name>
</gene>
<dbReference type="Proteomes" id="UP001174997">
    <property type="component" value="Unassembled WGS sequence"/>
</dbReference>
<dbReference type="Gene3D" id="3.30.70.580">
    <property type="entry name" value="Pseudouridine synthase I, catalytic domain, N-terminal subdomain"/>
    <property type="match status" value="1"/>
</dbReference>
<dbReference type="CDD" id="cd02569">
    <property type="entry name" value="PseudoU_synth_ScPus3"/>
    <property type="match status" value="1"/>
</dbReference>
<dbReference type="Pfam" id="PF01416">
    <property type="entry name" value="PseudoU_synth_1"/>
    <property type="match status" value="1"/>
</dbReference>
<evidence type="ECO:0000313" key="6">
    <source>
        <dbReference type="EMBL" id="KAK0674646.1"/>
    </source>
</evidence>
<dbReference type="GO" id="GO:0031119">
    <property type="term" value="P:tRNA pseudouridine synthesis"/>
    <property type="evidence" value="ECO:0007669"/>
    <property type="project" value="TreeGrafter"/>
</dbReference>
<keyword evidence="2" id="KW-0819">tRNA processing</keyword>
<evidence type="ECO:0000256" key="2">
    <source>
        <dbReference type="ARBA" id="ARBA00022694"/>
    </source>
</evidence>
<comment type="similarity">
    <text evidence="1">Belongs to the tRNA pseudouridine synthase TruA family.</text>
</comment>
<feature type="compositionally biased region" description="Basic and acidic residues" evidence="4">
    <location>
        <begin position="57"/>
        <end position="67"/>
    </location>
</feature>
<dbReference type="InterPro" id="IPR020094">
    <property type="entry name" value="TruA/RsuA/RluB/E/F_N"/>
</dbReference>
<evidence type="ECO:0000256" key="4">
    <source>
        <dbReference type="SAM" id="MobiDB-lite"/>
    </source>
</evidence>
<dbReference type="InterPro" id="IPR041707">
    <property type="entry name" value="Pus3-like"/>
</dbReference>
<dbReference type="InterPro" id="IPR020097">
    <property type="entry name" value="PsdUridine_synth_TruA_a/b_dom"/>
</dbReference>
<dbReference type="GO" id="GO:0009982">
    <property type="term" value="F:pseudouridine synthase activity"/>
    <property type="evidence" value="ECO:0007669"/>
    <property type="project" value="InterPro"/>
</dbReference>
<keyword evidence="3" id="KW-0413">Isomerase</keyword>
<name>A0AA40DIA6_9PEZI</name>
<keyword evidence="7" id="KW-1185">Reference proteome</keyword>